<evidence type="ECO:0000256" key="1">
    <source>
        <dbReference type="SAM" id="MobiDB-lite"/>
    </source>
</evidence>
<dbReference type="Proteomes" id="UP000285405">
    <property type="component" value="Unassembled WGS sequence"/>
</dbReference>
<protein>
    <submittedName>
        <fullName evidence="2">Uncharacterized protein</fullName>
    </submittedName>
</protein>
<dbReference type="AlphaFoldDB" id="A0A420HEF7"/>
<reference evidence="2 3" key="1">
    <citation type="journal article" date="2018" name="BMC Genomics">
        <title>Comparative genome analyses reveal sequence features reflecting distinct modes of host-adaptation between dicot and monocot powdery mildew.</title>
        <authorList>
            <person name="Wu Y."/>
            <person name="Ma X."/>
            <person name="Pan Z."/>
            <person name="Kale S.D."/>
            <person name="Song Y."/>
            <person name="King H."/>
            <person name="Zhang Q."/>
            <person name="Presley C."/>
            <person name="Deng X."/>
            <person name="Wei C.I."/>
            <person name="Xiao S."/>
        </authorList>
    </citation>
    <scope>NUCLEOTIDE SEQUENCE [LARGE SCALE GENOMIC DNA]</scope>
    <source>
        <strain evidence="2">UCSC1</strain>
    </source>
</reference>
<dbReference type="EMBL" id="MCBR01020057">
    <property type="protein sequence ID" value="RKF55844.1"/>
    <property type="molecule type" value="Genomic_DNA"/>
</dbReference>
<feature type="region of interest" description="Disordered" evidence="1">
    <location>
        <begin position="15"/>
        <end position="34"/>
    </location>
</feature>
<gene>
    <name evidence="2" type="ORF">GcC1_200013</name>
</gene>
<evidence type="ECO:0000313" key="2">
    <source>
        <dbReference type="EMBL" id="RKF55844.1"/>
    </source>
</evidence>
<proteinExistence type="predicted"/>
<comment type="caution">
    <text evidence="2">The sequence shown here is derived from an EMBL/GenBank/DDBJ whole genome shotgun (WGS) entry which is preliminary data.</text>
</comment>
<organism evidence="2 3">
    <name type="scientific">Golovinomyces cichoracearum</name>
    <dbReference type="NCBI Taxonomy" id="62708"/>
    <lineage>
        <taxon>Eukaryota</taxon>
        <taxon>Fungi</taxon>
        <taxon>Dikarya</taxon>
        <taxon>Ascomycota</taxon>
        <taxon>Pezizomycotina</taxon>
        <taxon>Leotiomycetes</taxon>
        <taxon>Erysiphales</taxon>
        <taxon>Erysiphaceae</taxon>
        <taxon>Golovinomyces</taxon>
    </lineage>
</organism>
<name>A0A420HEF7_9PEZI</name>
<evidence type="ECO:0000313" key="3">
    <source>
        <dbReference type="Proteomes" id="UP000285405"/>
    </source>
</evidence>
<sequence>MSWFHIRPNYNFDKEKHGGEFPSGSDSKLKPGDVHISSTPSTSWLGTGNHRLWSSMHGSETSISIQQYVAKIPQTAPSSPPWIILVRDMCSTRVMFLTIWTPETNKKSSLFGLILYLLQDDRDTTYIPTANLNRAFDGDVNSQP</sequence>
<accession>A0A420HEF7</accession>